<gene>
    <name evidence="1" type="ORF">NE237_012911</name>
</gene>
<accession>A0A9Q0GYC2</accession>
<protein>
    <submittedName>
        <fullName evidence="1">Uncharacterized protein</fullName>
    </submittedName>
</protein>
<dbReference type="PANTHER" id="PTHR46578">
    <property type="entry name" value="ARM-REPEAT/TETRATRICOPEPTIDE REPEAT (TPR)-LIKE PROTEIN"/>
    <property type="match status" value="1"/>
</dbReference>
<comment type="caution">
    <text evidence="1">The sequence shown here is derived from an EMBL/GenBank/DDBJ whole genome shotgun (WGS) entry which is preliminary data.</text>
</comment>
<evidence type="ECO:0000313" key="2">
    <source>
        <dbReference type="Proteomes" id="UP001141806"/>
    </source>
</evidence>
<reference evidence="1" key="1">
    <citation type="journal article" date="2023" name="Plant J.">
        <title>The genome of the king protea, Protea cynaroides.</title>
        <authorList>
            <person name="Chang J."/>
            <person name="Duong T.A."/>
            <person name="Schoeman C."/>
            <person name="Ma X."/>
            <person name="Roodt D."/>
            <person name="Barker N."/>
            <person name="Li Z."/>
            <person name="Van de Peer Y."/>
            <person name="Mizrachi E."/>
        </authorList>
    </citation>
    <scope>NUCLEOTIDE SEQUENCE</scope>
    <source>
        <tissue evidence="1">Young leaves</tissue>
    </source>
</reference>
<dbReference type="PANTHER" id="PTHR46578:SF1">
    <property type="entry name" value="ARM-REPEAT_TETRATRICOPEPTIDE REPEAT (TPR)-LIKE PROTEIN"/>
    <property type="match status" value="1"/>
</dbReference>
<organism evidence="1 2">
    <name type="scientific">Protea cynaroides</name>
    <dbReference type="NCBI Taxonomy" id="273540"/>
    <lineage>
        <taxon>Eukaryota</taxon>
        <taxon>Viridiplantae</taxon>
        <taxon>Streptophyta</taxon>
        <taxon>Embryophyta</taxon>
        <taxon>Tracheophyta</taxon>
        <taxon>Spermatophyta</taxon>
        <taxon>Magnoliopsida</taxon>
        <taxon>Proteales</taxon>
        <taxon>Proteaceae</taxon>
        <taxon>Protea</taxon>
    </lineage>
</organism>
<dbReference type="EMBL" id="JAMYWD010000011">
    <property type="protein sequence ID" value="KAJ4956128.1"/>
    <property type="molecule type" value="Genomic_DNA"/>
</dbReference>
<keyword evidence="2" id="KW-1185">Reference proteome</keyword>
<dbReference type="Proteomes" id="UP001141806">
    <property type="component" value="Unassembled WGS sequence"/>
</dbReference>
<name>A0A9Q0GYC2_9MAGN</name>
<proteinExistence type="predicted"/>
<dbReference type="AlphaFoldDB" id="A0A9Q0GYC2"/>
<sequence>MEKKRCRVNEVVESLCNLSRSSDDWQYMGIDGLLLLLNDQVTRYQAMEIGTPYLTDLVELGILKGREGPWVSMGFLLLVGVCLQQPEEIYVEKGTILLMVLKEISSCGGPDDIDFQHVLYAQLQSWLKSTA</sequence>
<evidence type="ECO:0000313" key="1">
    <source>
        <dbReference type="EMBL" id="KAJ4956128.1"/>
    </source>
</evidence>